<dbReference type="EMBL" id="RJJX01000026">
    <property type="protein sequence ID" value="RUT73193.1"/>
    <property type="molecule type" value="Genomic_DNA"/>
</dbReference>
<accession>A0A434AFP0</accession>
<dbReference type="Proteomes" id="UP000282985">
    <property type="component" value="Unassembled WGS sequence"/>
</dbReference>
<gene>
    <name evidence="2" type="ORF">DLK05_14560</name>
</gene>
<comment type="caution">
    <text evidence="2">The sequence shown here is derived from an EMBL/GenBank/DDBJ whole genome shotgun (WGS) entry which is preliminary data.</text>
</comment>
<evidence type="ECO:0008006" key="4">
    <source>
        <dbReference type="Google" id="ProtNLM"/>
    </source>
</evidence>
<protein>
    <recommendedName>
        <fullName evidence="4">Adhesin domain-containing protein</fullName>
    </recommendedName>
</protein>
<dbReference type="RefSeq" id="WP_127344698.1">
    <property type="nucleotide sequence ID" value="NZ_RJJX01000026.1"/>
</dbReference>
<feature type="signal peptide" evidence="1">
    <location>
        <begin position="1"/>
        <end position="20"/>
    </location>
</feature>
<feature type="chain" id="PRO_5019382787" description="Adhesin domain-containing protein" evidence="1">
    <location>
        <begin position="21"/>
        <end position="347"/>
    </location>
</feature>
<dbReference type="OrthoDB" id="1117657at2"/>
<evidence type="ECO:0000313" key="3">
    <source>
        <dbReference type="Proteomes" id="UP000282985"/>
    </source>
</evidence>
<keyword evidence="3" id="KW-1185">Reference proteome</keyword>
<name>A0A434AFP0_9BACT</name>
<dbReference type="AlphaFoldDB" id="A0A434AFP0"/>
<organism evidence="2 3">
    <name type="scientific">Ancylomarina longa</name>
    <dbReference type="NCBI Taxonomy" id="2487017"/>
    <lineage>
        <taxon>Bacteria</taxon>
        <taxon>Pseudomonadati</taxon>
        <taxon>Bacteroidota</taxon>
        <taxon>Bacteroidia</taxon>
        <taxon>Marinilabiliales</taxon>
        <taxon>Marinifilaceae</taxon>
        <taxon>Ancylomarina</taxon>
    </lineage>
</organism>
<evidence type="ECO:0000313" key="2">
    <source>
        <dbReference type="EMBL" id="RUT73193.1"/>
    </source>
</evidence>
<sequence length="347" mass="38932">MKRILLALMGICLFIGSAHASKYKKIEKIFPAVKNLKIESKYGKIKIKHWEKNEIRFEILISVDGSSDTKNETIADNISVDFTKGDHQLVAQTVLGDFFTFKKLTNSLFNKGKIKINYTVQLPSSVNLDIVQRNGSVFMDSHDGNIRLDLSNGSFTAQDLSGENKFKVAGSNFQVNSLGNSEIDFANAHVSIQEAEKLSGESRDSEIEIHAIDNLNIKSARDKFNIKEIEYLYGSSNFSKFEIAQMGGEIDFELKFGHLNVFNINNLFSFIKLDSKYGNIGLSFMQGCQMDYEINHKSVKFNNSTDFTLSNQATADKKTFVAKGKIGSKKAISNLNIRANNCKIRLE</sequence>
<reference evidence="2 3" key="1">
    <citation type="submission" date="2018-11" db="EMBL/GenBank/DDBJ databases">
        <title>Parancylomarina longa gen. nov., sp. nov., isolated from sediments of southern Okinawa.</title>
        <authorList>
            <person name="Fu T."/>
        </authorList>
    </citation>
    <scope>NUCLEOTIDE SEQUENCE [LARGE SCALE GENOMIC DNA]</scope>
    <source>
        <strain evidence="2 3">T3-2 S1-C</strain>
    </source>
</reference>
<proteinExistence type="predicted"/>
<evidence type="ECO:0000256" key="1">
    <source>
        <dbReference type="SAM" id="SignalP"/>
    </source>
</evidence>
<keyword evidence="1" id="KW-0732">Signal</keyword>